<comment type="caution">
    <text evidence="7">The sequence shown here is derived from an EMBL/GenBank/DDBJ whole genome shotgun (WGS) entry which is preliminary data.</text>
</comment>
<keyword evidence="2" id="KW-0285">Flavoprotein</keyword>
<dbReference type="EMBL" id="AGUF01000085">
    <property type="protein sequence ID" value="EHK63277.1"/>
    <property type="molecule type" value="Genomic_DNA"/>
</dbReference>
<dbReference type="InterPro" id="IPR044152">
    <property type="entry name" value="YqjM-like"/>
</dbReference>
<dbReference type="GO" id="GO:0004497">
    <property type="term" value="F:monooxygenase activity"/>
    <property type="evidence" value="ECO:0007669"/>
    <property type="project" value="UniProtKB-KW"/>
</dbReference>
<proteinExistence type="predicted"/>
<accession>H0FEP1</accession>
<dbReference type="CDD" id="cd02932">
    <property type="entry name" value="OYE_YqiM_FMN"/>
    <property type="match status" value="1"/>
</dbReference>
<dbReference type="Proteomes" id="UP000003113">
    <property type="component" value="Unassembled WGS sequence"/>
</dbReference>
<reference evidence="7 8" key="1">
    <citation type="journal article" date="2012" name="J. Bacteriol.">
        <title>Genome sequence of the highly efficient arsenite-oxidizing bacterium Achromobacter arsenitoxydans SY8.</title>
        <authorList>
            <person name="Li X."/>
            <person name="Hu Y."/>
            <person name="Gong J."/>
            <person name="Lin Y."/>
            <person name="Johnstone L."/>
            <person name="Rensing C."/>
            <person name="Wang G."/>
        </authorList>
    </citation>
    <scope>NUCLEOTIDE SEQUENCE [LARGE SCALE GENOMIC DNA]</scope>
    <source>
        <strain evidence="7 8">SY8</strain>
    </source>
</reference>
<dbReference type="PANTHER" id="PTHR43303">
    <property type="entry name" value="NADPH DEHYDROGENASE C23G7.10C-RELATED"/>
    <property type="match status" value="1"/>
</dbReference>
<keyword evidence="8" id="KW-1185">Reference proteome</keyword>
<keyword evidence="4" id="KW-0521">NADP</keyword>
<evidence type="ECO:0000313" key="8">
    <source>
        <dbReference type="Proteomes" id="UP000003113"/>
    </source>
</evidence>
<evidence type="ECO:0000259" key="6">
    <source>
        <dbReference type="Pfam" id="PF00724"/>
    </source>
</evidence>
<evidence type="ECO:0000313" key="7">
    <source>
        <dbReference type="EMBL" id="EHK63277.1"/>
    </source>
</evidence>
<dbReference type="PANTHER" id="PTHR43303:SF4">
    <property type="entry name" value="NADPH DEHYDROGENASE C23G7.10C-RELATED"/>
    <property type="match status" value="1"/>
</dbReference>
<dbReference type="eggNOG" id="COG1902">
    <property type="taxonomic scope" value="Bacteria"/>
</dbReference>
<gene>
    <name evidence="7" type="ORF">KYC_26277</name>
</gene>
<organism evidence="7 8">
    <name type="scientific">Achromobacter arsenitoxydans SY8</name>
    <dbReference type="NCBI Taxonomy" id="477184"/>
    <lineage>
        <taxon>Bacteria</taxon>
        <taxon>Pseudomonadati</taxon>
        <taxon>Pseudomonadota</taxon>
        <taxon>Betaproteobacteria</taxon>
        <taxon>Burkholderiales</taxon>
        <taxon>Alcaligenaceae</taxon>
        <taxon>Achromobacter</taxon>
    </lineage>
</organism>
<dbReference type="Gene3D" id="3.20.20.70">
    <property type="entry name" value="Aldolase class I"/>
    <property type="match status" value="1"/>
</dbReference>
<evidence type="ECO:0000256" key="4">
    <source>
        <dbReference type="ARBA" id="ARBA00022857"/>
    </source>
</evidence>
<feature type="domain" description="NADH:flavin oxidoreductase/NADH oxidase N-terminal" evidence="6">
    <location>
        <begin position="4"/>
        <end position="340"/>
    </location>
</feature>
<keyword evidence="5" id="KW-0560">Oxidoreductase</keyword>
<comment type="cofactor">
    <cofactor evidence="1">
        <name>FMN</name>
        <dbReference type="ChEBI" id="CHEBI:58210"/>
    </cofactor>
</comment>
<keyword evidence="3" id="KW-0288">FMN</keyword>
<dbReference type="PATRIC" id="fig|477184.5.peg.5157"/>
<dbReference type="Pfam" id="PF00724">
    <property type="entry name" value="Oxidored_FMN"/>
    <property type="match status" value="1"/>
</dbReference>
<dbReference type="GO" id="GO:0003959">
    <property type="term" value="F:NADPH dehydrogenase activity"/>
    <property type="evidence" value="ECO:0007669"/>
    <property type="project" value="InterPro"/>
</dbReference>
<protein>
    <submittedName>
        <fullName evidence="7">2-amninobenzoyl-CoA monooxygenase/reductase</fullName>
    </submittedName>
</protein>
<keyword evidence="7" id="KW-0503">Monooxygenase</keyword>
<dbReference type="GO" id="GO:0050661">
    <property type="term" value="F:NADP binding"/>
    <property type="evidence" value="ECO:0007669"/>
    <property type="project" value="InterPro"/>
</dbReference>
<evidence type="ECO:0000256" key="3">
    <source>
        <dbReference type="ARBA" id="ARBA00022643"/>
    </source>
</evidence>
<dbReference type="InterPro" id="IPR001155">
    <property type="entry name" value="OxRdtase_FMN_N"/>
</dbReference>
<dbReference type="InterPro" id="IPR013785">
    <property type="entry name" value="Aldolase_TIM"/>
</dbReference>
<evidence type="ECO:0000256" key="5">
    <source>
        <dbReference type="ARBA" id="ARBA00023002"/>
    </source>
</evidence>
<dbReference type="RefSeq" id="WP_008168079.1">
    <property type="nucleotide sequence ID" value="NZ_AGUF01000085.1"/>
</dbReference>
<evidence type="ECO:0000256" key="2">
    <source>
        <dbReference type="ARBA" id="ARBA00022630"/>
    </source>
</evidence>
<dbReference type="OrthoDB" id="8523426at2"/>
<dbReference type="SUPFAM" id="SSF51395">
    <property type="entry name" value="FMN-linked oxidoreductases"/>
    <property type="match status" value="1"/>
</dbReference>
<evidence type="ECO:0000256" key="1">
    <source>
        <dbReference type="ARBA" id="ARBA00001917"/>
    </source>
</evidence>
<dbReference type="AlphaFoldDB" id="H0FEP1"/>
<name>H0FEP1_9BURK</name>
<dbReference type="GO" id="GO:0010181">
    <property type="term" value="F:FMN binding"/>
    <property type="evidence" value="ECO:0007669"/>
    <property type="project" value="InterPro"/>
</dbReference>
<dbReference type="STRING" id="477184.KYC_26277"/>
<sequence>MSHLFSTTSIGNVPLANRIVIAPMCEYSAEEGRATDWHMIHLGHLALSGAGLLFTEATAVEPDGRISPGDLGLWSDETEAALGKVVAAVRRYSPIKLGIQLGHAGRKASSDAPWNGGQLVPASEGGWQGWAPSALAHNAHEPAPHALDAAGLERVRDAFLDSARRALRLGFDAIELHAAHGYLLHQFLSPLSNRREDAYGGSLENRMRFPLEVFQALREITPPEVALGVRVSATDWVDGGWDLEQTLVFAQALKDRGCEFIDVSSGGVSSQQKIPVGPNYQVPFAEEIKRKIGLPTITVGLITEAQQAEDILAQGKADMVALARGMLYDPRWPWHAAAQLGGQVDAPRQYWRSQPRELKALFGETRFGQR</sequence>